<evidence type="ECO:0000256" key="5">
    <source>
        <dbReference type="ARBA" id="ARBA00023122"/>
    </source>
</evidence>
<feature type="domain" description="CBS" evidence="10">
    <location>
        <begin position="288"/>
        <end position="345"/>
    </location>
</feature>
<dbReference type="Pfam" id="PF03471">
    <property type="entry name" value="CorC_HlyC"/>
    <property type="match status" value="1"/>
</dbReference>
<dbReference type="PROSITE" id="PS51371">
    <property type="entry name" value="CBS"/>
    <property type="match status" value="2"/>
</dbReference>
<keyword evidence="2 8" id="KW-0812">Transmembrane</keyword>
<dbReference type="AlphaFoldDB" id="A0A1M4TEC1"/>
<evidence type="ECO:0000313" key="13">
    <source>
        <dbReference type="Proteomes" id="UP000184334"/>
    </source>
</evidence>
<evidence type="ECO:0000256" key="2">
    <source>
        <dbReference type="ARBA" id="ARBA00022692"/>
    </source>
</evidence>
<keyword evidence="6 8" id="KW-0472">Membrane</keyword>
<dbReference type="SMART" id="SM01091">
    <property type="entry name" value="CorC_HlyC"/>
    <property type="match status" value="1"/>
</dbReference>
<dbReference type="EMBL" id="FQUI01000004">
    <property type="protein sequence ID" value="SHE42791.1"/>
    <property type="molecule type" value="Genomic_DNA"/>
</dbReference>
<evidence type="ECO:0000256" key="4">
    <source>
        <dbReference type="ARBA" id="ARBA00022989"/>
    </source>
</evidence>
<feature type="transmembrane region" description="Helical" evidence="9">
    <location>
        <begin position="78"/>
        <end position="96"/>
    </location>
</feature>
<dbReference type="InterPro" id="IPR005170">
    <property type="entry name" value="Transptr-assoc_dom"/>
</dbReference>
<dbReference type="PANTHER" id="PTHR22777:SF17">
    <property type="entry name" value="UPF0053 PROTEIN SLL0260"/>
    <property type="match status" value="1"/>
</dbReference>
<dbReference type="OrthoDB" id="9798188at2"/>
<keyword evidence="4 8" id="KW-1133">Transmembrane helix</keyword>
<dbReference type="Pfam" id="PF00571">
    <property type="entry name" value="CBS"/>
    <property type="match status" value="2"/>
</dbReference>
<comment type="subcellular location">
    <subcellularLocation>
        <location evidence="1">Membrane</location>
        <topology evidence="1">Multi-pass membrane protein</topology>
    </subcellularLocation>
</comment>
<evidence type="ECO:0000256" key="8">
    <source>
        <dbReference type="PROSITE-ProRule" id="PRU01193"/>
    </source>
</evidence>
<feature type="transmembrane region" description="Helical" evidence="9">
    <location>
        <begin position="133"/>
        <end position="156"/>
    </location>
</feature>
<name>A0A1M4TEC1_MARH1</name>
<evidence type="ECO:0000256" key="9">
    <source>
        <dbReference type="SAM" id="Phobius"/>
    </source>
</evidence>
<evidence type="ECO:0000259" key="11">
    <source>
        <dbReference type="PROSITE" id="PS51846"/>
    </source>
</evidence>
<dbReference type="InterPro" id="IPR002550">
    <property type="entry name" value="CNNM"/>
</dbReference>
<dbReference type="GO" id="GO:0005886">
    <property type="term" value="C:plasma membrane"/>
    <property type="evidence" value="ECO:0007669"/>
    <property type="project" value="TreeGrafter"/>
</dbReference>
<dbReference type="InterPro" id="IPR046342">
    <property type="entry name" value="CBS_dom_sf"/>
</dbReference>
<feature type="domain" description="CNNM transmembrane" evidence="11">
    <location>
        <begin position="6"/>
        <end position="199"/>
    </location>
</feature>
<dbReference type="STRING" id="1122195.SAMN02745164_00413"/>
<gene>
    <name evidence="12" type="ORF">SAMN02745164_00413</name>
</gene>
<feature type="transmembrane region" description="Helical" evidence="9">
    <location>
        <begin position="102"/>
        <end position="121"/>
    </location>
</feature>
<dbReference type="FunFam" id="3.10.580.10:FF:000002">
    <property type="entry name" value="Magnesium/cobalt efflux protein CorC"/>
    <property type="match status" value="1"/>
</dbReference>
<dbReference type="SUPFAM" id="SSF56176">
    <property type="entry name" value="FAD-binding/transporter-associated domain-like"/>
    <property type="match status" value="1"/>
</dbReference>
<proteinExistence type="predicted"/>
<dbReference type="Pfam" id="PF01595">
    <property type="entry name" value="CNNM"/>
    <property type="match status" value="1"/>
</dbReference>
<sequence length="444" mass="50502">MEDPSSYKQVIIMILQIISLLFLSAFFSASETALTSMSRLKVKDLIENEDDENTKEKLHHFLHHPNQLLTTILVMNNLVNILVSSLTTAFIIELIPGNPGRVVGIVTGILTLMILIFGEITPKVYARENTEKFFNIIFPVISFLTYILRPIIWLLVNISNFFIKLFGGEKISEAPFITEDEIMNYLDIGHEEGVIEKDEKFIMKRGLELKEIAVKEIMTPRVDIVGISDEDTLEKLIKIINEEGYSRIPIYKESIDNIIGVCYAKDVFKIIEKEGMNKSILEINIKNLMHKVEYIPLTMKVRDVLKLFLEKHTHMAIVVDEYGGTAGLVTLEDILEELTGEILDEYDIVSEEINIVKLGKNTYLVNGTTPLNDIERELDLELPETDFETIGGLLLEEFERFPKAGEKITLEGVIFEIVSVSKNKIDKVKITVKGEFNENKSGEN</sequence>
<keyword evidence="5 7" id="KW-0129">CBS domain</keyword>
<dbReference type="SUPFAM" id="SSF54631">
    <property type="entry name" value="CBS-domain pair"/>
    <property type="match status" value="1"/>
</dbReference>
<dbReference type="InterPro" id="IPR016169">
    <property type="entry name" value="FAD-bd_PCMH_sub2"/>
</dbReference>
<evidence type="ECO:0000313" key="12">
    <source>
        <dbReference type="EMBL" id="SHE42791.1"/>
    </source>
</evidence>
<accession>A0A1M4TEC1</accession>
<dbReference type="SMART" id="SM00116">
    <property type="entry name" value="CBS"/>
    <property type="match status" value="2"/>
</dbReference>
<reference evidence="12" key="1">
    <citation type="submission" date="2016-11" db="EMBL/GenBank/DDBJ databases">
        <authorList>
            <person name="Varghese N."/>
            <person name="Submissions S."/>
        </authorList>
    </citation>
    <scope>NUCLEOTIDE SEQUENCE [LARGE SCALE GENOMIC DNA]</scope>
    <source>
        <strain evidence="12">DSM 16785</strain>
    </source>
</reference>
<evidence type="ECO:0000256" key="1">
    <source>
        <dbReference type="ARBA" id="ARBA00004141"/>
    </source>
</evidence>
<organism evidence="12 13">
    <name type="scientific">Marinitoga hydrogenitolerans (strain DSM 16785 / JCM 12826 / AT1271)</name>
    <dbReference type="NCBI Taxonomy" id="1122195"/>
    <lineage>
        <taxon>Bacteria</taxon>
        <taxon>Thermotogati</taxon>
        <taxon>Thermotogota</taxon>
        <taxon>Thermotogae</taxon>
        <taxon>Petrotogales</taxon>
        <taxon>Petrotogaceae</taxon>
        <taxon>Marinitoga</taxon>
    </lineage>
</organism>
<evidence type="ECO:0000256" key="6">
    <source>
        <dbReference type="ARBA" id="ARBA00023136"/>
    </source>
</evidence>
<keyword evidence="13" id="KW-1185">Reference proteome</keyword>
<dbReference type="InterPro" id="IPR044751">
    <property type="entry name" value="Ion_transp-like_CBS"/>
</dbReference>
<protein>
    <submittedName>
        <fullName evidence="12">Hemolysin, contains CBS domains</fullName>
    </submittedName>
</protein>
<feature type="domain" description="CBS" evidence="10">
    <location>
        <begin position="218"/>
        <end position="279"/>
    </location>
</feature>
<keyword evidence="3" id="KW-0677">Repeat</keyword>
<dbReference type="Gene3D" id="3.10.580.10">
    <property type="entry name" value="CBS-domain"/>
    <property type="match status" value="1"/>
</dbReference>
<dbReference type="RefSeq" id="WP_072862938.1">
    <property type="nucleotide sequence ID" value="NZ_FQUI01000004.1"/>
</dbReference>
<dbReference type="InterPro" id="IPR000644">
    <property type="entry name" value="CBS_dom"/>
</dbReference>
<dbReference type="Gene3D" id="3.30.465.10">
    <property type="match status" value="1"/>
</dbReference>
<evidence type="ECO:0000256" key="7">
    <source>
        <dbReference type="PROSITE-ProRule" id="PRU00703"/>
    </source>
</evidence>
<dbReference type="InterPro" id="IPR036318">
    <property type="entry name" value="FAD-bd_PCMH-like_sf"/>
</dbReference>
<dbReference type="Proteomes" id="UP000184334">
    <property type="component" value="Unassembled WGS sequence"/>
</dbReference>
<dbReference type="CDD" id="cd04590">
    <property type="entry name" value="CBS_pair_CorC_HlyC_assoc"/>
    <property type="match status" value="1"/>
</dbReference>
<evidence type="ECO:0000256" key="3">
    <source>
        <dbReference type="ARBA" id="ARBA00022737"/>
    </source>
</evidence>
<dbReference type="PANTHER" id="PTHR22777">
    <property type="entry name" value="HEMOLYSIN-RELATED"/>
    <property type="match status" value="1"/>
</dbReference>
<dbReference type="PROSITE" id="PS51846">
    <property type="entry name" value="CNNM"/>
    <property type="match status" value="1"/>
</dbReference>
<comment type="caution">
    <text evidence="12">The sequence shown here is derived from an EMBL/GenBank/DDBJ whole genome shotgun (WGS) entry which is preliminary data.</text>
</comment>
<feature type="transmembrane region" description="Helical" evidence="9">
    <location>
        <begin position="6"/>
        <end position="29"/>
    </location>
</feature>
<evidence type="ECO:0000259" key="10">
    <source>
        <dbReference type="PROSITE" id="PS51371"/>
    </source>
</evidence>
<dbReference type="GO" id="GO:0050660">
    <property type="term" value="F:flavin adenine dinucleotide binding"/>
    <property type="evidence" value="ECO:0007669"/>
    <property type="project" value="InterPro"/>
</dbReference>